<name>A0A915KK53_ROMCU</name>
<proteinExistence type="predicted"/>
<dbReference type="WBParaSite" id="nRc.2.0.1.t38807-RA">
    <property type="protein sequence ID" value="nRc.2.0.1.t38807-RA"/>
    <property type="gene ID" value="nRc.2.0.1.g38807"/>
</dbReference>
<evidence type="ECO:0000313" key="2">
    <source>
        <dbReference type="Proteomes" id="UP000887565"/>
    </source>
</evidence>
<protein>
    <submittedName>
        <fullName evidence="3">Uncharacterized protein</fullName>
    </submittedName>
</protein>
<keyword evidence="2" id="KW-1185">Reference proteome</keyword>
<reference evidence="3" key="1">
    <citation type="submission" date="2022-11" db="UniProtKB">
        <authorList>
            <consortium name="WormBaseParasite"/>
        </authorList>
    </citation>
    <scope>IDENTIFICATION</scope>
</reference>
<dbReference type="Proteomes" id="UP000887565">
    <property type="component" value="Unplaced"/>
</dbReference>
<sequence length="211" mass="24672">MHGKNFQGGMFSDFSARIEYFTKQNLFLVQQICFLHYPCNEKILSIYIPSVESSTSTHKDTSFQEDAWFHIFLKNNGCRRRSWIRSYFGDSQPLGKINTSGRKKEKRREKEERREKEKKSGEKERRREVERKKGEDERKNKGKTEIEIESINRPNNQPADLGTNLVPRNTSPGKQTAFRKKARFANAEMGYPHGPNGRETPENDNYFGASR</sequence>
<evidence type="ECO:0000256" key="1">
    <source>
        <dbReference type="SAM" id="MobiDB-lite"/>
    </source>
</evidence>
<feature type="compositionally biased region" description="Basic and acidic residues" evidence="1">
    <location>
        <begin position="108"/>
        <end position="146"/>
    </location>
</feature>
<feature type="region of interest" description="Disordered" evidence="1">
    <location>
        <begin position="94"/>
        <end position="211"/>
    </location>
</feature>
<accession>A0A915KK53</accession>
<organism evidence="2 3">
    <name type="scientific">Romanomermis culicivorax</name>
    <name type="common">Nematode worm</name>
    <dbReference type="NCBI Taxonomy" id="13658"/>
    <lineage>
        <taxon>Eukaryota</taxon>
        <taxon>Metazoa</taxon>
        <taxon>Ecdysozoa</taxon>
        <taxon>Nematoda</taxon>
        <taxon>Enoplea</taxon>
        <taxon>Dorylaimia</taxon>
        <taxon>Mermithida</taxon>
        <taxon>Mermithoidea</taxon>
        <taxon>Mermithidae</taxon>
        <taxon>Romanomermis</taxon>
    </lineage>
</organism>
<evidence type="ECO:0000313" key="3">
    <source>
        <dbReference type="WBParaSite" id="nRc.2.0.1.t38807-RA"/>
    </source>
</evidence>
<dbReference type="AlphaFoldDB" id="A0A915KK53"/>